<dbReference type="Proteomes" id="UP000005222">
    <property type="component" value="Chromosome K"/>
</dbReference>
<reference evidence="3" key="2">
    <citation type="journal article" date="2012" name="G3 (Bethesda)">
        <title>Pichia sorbitophila, an interspecies yeast hybrid reveals early steps of genome resolution following polyploidization.</title>
        <authorList>
            <person name="Leh Louis V."/>
            <person name="Despons L."/>
            <person name="Friedrich A."/>
            <person name="Martin T."/>
            <person name="Durrens P."/>
            <person name="Casaregola S."/>
            <person name="Neuveglise C."/>
            <person name="Fairhead C."/>
            <person name="Marck C."/>
            <person name="Cruz J.A."/>
            <person name="Straub M.L."/>
            <person name="Kugler V."/>
            <person name="Sacerdot C."/>
            <person name="Uzunov Z."/>
            <person name="Thierry A."/>
            <person name="Weiss S."/>
            <person name="Bleykasten C."/>
            <person name="De Montigny J."/>
            <person name="Jacques N."/>
            <person name="Jung P."/>
            <person name="Lemaire M."/>
            <person name="Mallet S."/>
            <person name="Morel G."/>
            <person name="Richard G.F."/>
            <person name="Sarkar A."/>
            <person name="Savel G."/>
            <person name="Schacherer J."/>
            <person name="Seret M.L."/>
            <person name="Talla E."/>
            <person name="Samson G."/>
            <person name="Jubin C."/>
            <person name="Poulain J."/>
            <person name="Vacherie B."/>
            <person name="Barbe V."/>
            <person name="Pelletier E."/>
            <person name="Sherman D.J."/>
            <person name="Westhof E."/>
            <person name="Weissenbach J."/>
            <person name="Baret P.V."/>
            <person name="Wincker P."/>
            <person name="Gaillardin C."/>
            <person name="Dujon B."/>
            <person name="Souciet J.L."/>
        </authorList>
    </citation>
    <scope>NUCLEOTIDE SEQUENCE [LARGE SCALE GENOMIC DNA]</scope>
    <source>
        <strain evidence="3">ATCC MYA-4447 / BCRC 22081 / CBS 7064 / NBRC 10061 / NRRL Y-12695</strain>
    </source>
</reference>
<dbReference type="EMBL" id="FO082048">
    <property type="protein sequence ID" value="CCE84167.1"/>
    <property type="molecule type" value="Genomic_DNA"/>
</dbReference>
<accession>G8YAT2</accession>
<name>G8YAT2_PICSO</name>
<dbReference type="HOGENOM" id="CLU_098734_0_0_1"/>
<dbReference type="OrthoDB" id="4078936at2759"/>
<gene>
    <name evidence="1" type="primary">Piso0_003708</name>
    <name evidence="1" type="ORF">GNLVRS01_PISO0K00824g</name>
    <name evidence="2" type="ORF">GNLVRS01_PISO0L00825g</name>
</gene>
<dbReference type="eggNOG" id="ENOG502SAH4">
    <property type="taxonomic scope" value="Eukaryota"/>
</dbReference>
<reference evidence="1" key="1">
    <citation type="submission" date="2011-10" db="EMBL/GenBank/DDBJ databases">
        <authorList>
            <person name="Genoscope - CEA"/>
        </authorList>
    </citation>
    <scope>NUCLEOTIDE SEQUENCE</scope>
</reference>
<dbReference type="InParanoid" id="G8YAT2"/>
<sequence length="277" mass="31450">MLVTPLRSYRRGIWTLSRQAVDRRSNTSVNFLRRKHDGSFHESGSNIETNEIKSENNPWSPTLYDDIVYVREPGSLRSKALPSNYRLSYSPLYEAPGAKYVALVKRLTLSMAVLGTYGAKLFYESLQFDDIYAAVTLVSCAAPAVYAQLKTRDYVTRIFRLYDKNKPQTLENLLEDEKLIMEKLSFTGGKTYNELLTITGNKSLQTVSHGSLDILAPYASWQESQNYPGKKRMFYVANDIGGIKMDRLWGIVEHNSGIDTGRYIEPQISASSEKTQQ</sequence>
<evidence type="ECO:0000313" key="3">
    <source>
        <dbReference type="Proteomes" id="UP000005222"/>
    </source>
</evidence>
<dbReference type="Proteomes" id="UP000005222">
    <property type="component" value="Chromosome L"/>
</dbReference>
<protein>
    <submittedName>
        <fullName evidence="1">Piso0_003708 protein</fullName>
    </submittedName>
</protein>
<dbReference type="EMBL" id="FO082049">
    <property type="protein sequence ID" value="CCE83136.1"/>
    <property type="molecule type" value="Genomic_DNA"/>
</dbReference>
<keyword evidence="3" id="KW-1185">Reference proteome</keyword>
<evidence type="ECO:0000313" key="1">
    <source>
        <dbReference type="EMBL" id="CCE83136.1"/>
    </source>
</evidence>
<proteinExistence type="predicted"/>
<evidence type="ECO:0000313" key="2">
    <source>
        <dbReference type="EMBL" id="CCE84167.1"/>
    </source>
</evidence>
<organism evidence="1 3">
    <name type="scientific">Pichia sorbitophila (strain ATCC MYA-4447 / BCRC 22081 / CBS 7064 / NBRC 10061 / NRRL Y-12695)</name>
    <name type="common">Hybrid yeast</name>
    <dbReference type="NCBI Taxonomy" id="559304"/>
    <lineage>
        <taxon>Eukaryota</taxon>
        <taxon>Fungi</taxon>
        <taxon>Dikarya</taxon>
        <taxon>Ascomycota</taxon>
        <taxon>Saccharomycotina</taxon>
        <taxon>Pichiomycetes</taxon>
        <taxon>Debaryomycetaceae</taxon>
        <taxon>Millerozyma</taxon>
    </lineage>
</organism>
<dbReference type="AlphaFoldDB" id="G8YAT2"/>